<keyword evidence="2" id="KW-0812">Transmembrane</keyword>
<dbReference type="EMBL" id="CYZA01000001">
    <property type="protein sequence ID" value="CUN41403.1"/>
    <property type="molecule type" value="Genomic_DNA"/>
</dbReference>
<dbReference type="EMBL" id="CZBP01000005">
    <property type="protein sequence ID" value="CUP82728.1"/>
    <property type="molecule type" value="Genomic_DNA"/>
</dbReference>
<evidence type="ECO:0000313" key="8">
    <source>
        <dbReference type="Proteomes" id="UP000095762"/>
    </source>
</evidence>
<dbReference type="Proteomes" id="UP000095447">
    <property type="component" value="Unassembled WGS sequence"/>
</dbReference>
<feature type="region of interest" description="Disordered" evidence="1">
    <location>
        <begin position="169"/>
        <end position="188"/>
    </location>
</feature>
<protein>
    <submittedName>
        <fullName evidence="4">Stage III sporulation protein AF</fullName>
    </submittedName>
</protein>
<evidence type="ECO:0000313" key="4">
    <source>
        <dbReference type="EMBL" id="CUN56716.1"/>
    </source>
</evidence>
<reference evidence="6 7" key="1">
    <citation type="submission" date="2015-09" db="EMBL/GenBank/DDBJ databases">
        <authorList>
            <consortium name="Pathogen Informatics"/>
        </authorList>
    </citation>
    <scope>NUCLEOTIDE SEQUENCE [LARGE SCALE GENOMIC DNA]</scope>
    <source>
        <strain evidence="3 6">2789STDY5608838</strain>
        <strain evidence="4 7">2789STDY5834861</strain>
        <strain evidence="5 8">2789STDY5834957</strain>
    </source>
</reference>
<evidence type="ECO:0000313" key="5">
    <source>
        <dbReference type="EMBL" id="CUP82728.1"/>
    </source>
</evidence>
<keyword evidence="2" id="KW-1133">Transmembrane helix</keyword>
<dbReference type="AlphaFoldDB" id="A0A173Y0F1"/>
<proteinExistence type="predicted"/>
<evidence type="ECO:0000313" key="3">
    <source>
        <dbReference type="EMBL" id="CUN41403.1"/>
    </source>
</evidence>
<dbReference type="Pfam" id="PF09581">
    <property type="entry name" value="Spore_III_AF"/>
    <property type="match status" value="1"/>
</dbReference>
<feature type="transmembrane region" description="Helical" evidence="2">
    <location>
        <begin position="38"/>
        <end position="56"/>
    </location>
</feature>
<dbReference type="EMBL" id="CYZP01000003">
    <property type="protein sequence ID" value="CUN56716.1"/>
    <property type="molecule type" value="Genomic_DNA"/>
</dbReference>
<feature type="transmembrane region" description="Helical" evidence="2">
    <location>
        <begin position="6"/>
        <end position="26"/>
    </location>
</feature>
<keyword evidence="2" id="KW-0472">Membrane</keyword>
<dbReference type="Proteomes" id="UP000095762">
    <property type="component" value="Unassembled WGS sequence"/>
</dbReference>
<dbReference type="InterPro" id="IPR014245">
    <property type="entry name" value="Spore_III_AF"/>
</dbReference>
<evidence type="ECO:0000313" key="7">
    <source>
        <dbReference type="Proteomes" id="UP000095645"/>
    </source>
</evidence>
<evidence type="ECO:0000313" key="6">
    <source>
        <dbReference type="Proteomes" id="UP000095447"/>
    </source>
</evidence>
<organism evidence="4 7">
    <name type="scientific">Blautia obeum</name>
    <dbReference type="NCBI Taxonomy" id="40520"/>
    <lineage>
        <taxon>Bacteria</taxon>
        <taxon>Bacillati</taxon>
        <taxon>Bacillota</taxon>
        <taxon>Clostridia</taxon>
        <taxon>Lachnospirales</taxon>
        <taxon>Lachnospiraceae</taxon>
        <taxon>Blautia</taxon>
    </lineage>
</organism>
<gene>
    <name evidence="3" type="ORF">ERS852395_00255</name>
    <name evidence="4" type="ORF">ERS852476_00489</name>
    <name evidence="5" type="ORF">ERS852569_00896</name>
</gene>
<dbReference type="Proteomes" id="UP000095645">
    <property type="component" value="Unassembled WGS sequence"/>
</dbReference>
<accession>A0A173Y0F1</accession>
<evidence type="ECO:0000256" key="1">
    <source>
        <dbReference type="SAM" id="MobiDB-lite"/>
    </source>
</evidence>
<sequence length="188" mass="22033">MKEELYLWIRNLAVFYIFFTAVLNLIPDQKYEKYVRFFMGLLLIFMMSTPIFSILGKGSELTESFLDNFSEENREKELREFQNIQKVYLEKGYELELEQKIRETLEKRGIEVYKVKVNIEGEETQANLVLKTEISQEERKELKDALVEEWGLKENRICIQIVRNESGKMGNPVAHRSTSGSSGDACIQ</sequence>
<name>A0A173Y0F1_9FIRM</name>
<evidence type="ECO:0000256" key="2">
    <source>
        <dbReference type="SAM" id="Phobius"/>
    </source>
</evidence>
<dbReference type="RefSeq" id="WP_008704104.1">
    <property type="nucleotide sequence ID" value="NZ_CYZA01000001.1"/>
</dbReference>